<dbReference type="InterPro" id="IPR016187">
    <property type="entry name" value="CTDL_fold"/>
</dbReference>
<dbReference type="InterPro" id="IPR001304">
    <property type="entry name" value="C-type_lectin-like"/>
</dbReference>
<feature type="domain" description="C-type lectin" evidence="3">
    <location>
        <begin position="88"/>
        <end position="196"/>
    </location>
</feature>
<dbReference type="Pfam" id="PF00059">
    <property type="entry name" value="Lectin_C"/>
    <property type="match status" value="1"/>
</dbReference>
<keyword evidence="2" id="KW-0812">Transmembrane</keyword>
<evidence type="ECO:0000313" key="4">
    <source>
        <dbReference type="EMBL" id="CAK6443721.1"/>
    </source>
</evidence>
<protein>
    <recommendedName>
        <fullName evidence="3">C-type lectin domain-containing protein</fullName>
    </recommendedName>
</protein>
<keyword evidence="5" id="KW-1185">Reference proteome</keyword>
<gene>
    <name evidence="4" type="ORF">MPIPNATIZW_LOCUS12027</name>
</gene>
<dbReference type="Proteomes" id="UP001314169">
    <property type="component" value="Chromosome 3"/>
</dbReference>
<dbReference type="PANTHER" id="PTHR22803">
    <property type="entry name" value="MANNOSE, PHOSPHOLIPASE, LECTIN RECEPTOR RELATED"/>
    <property type="match status" value="1"/>
</dbReference>
<dbReference type="Gene3D" id="3.10.100.10">
    <property type="entry name" value="Mannose-Binding Protein A, subunit A"/>
    <property type="match status" value="1"/>
</dbReference>
<sequence length="263" mass="30682">MGQEGSQNKQGGQHFQIISWVIAIVFISLLGACCIANCLVTHTNFLRCRRSTEVSKLGGHRINLTCIEEKSDLKGNTWNCCPIGWRAFQSSCYFPFHDNKTWAESGRNCTRLGAHLVTISTEAEQNFITQFLDRRFSYFLGLSHENPEGLWQWVDRMPFNSSMEFWHKGEPNNHQKENCVVLVNDQNKWAWNGFSCTLRQAGFVRNLEEYLPESYEEVLVMWTGKKNPLDQGRMYMHQWNRENILDHRTFSIMMGLIYSIHSR</sequence>
<evidence type="ECO:0000313" key="5">
    <source>
        <dbReference type="Proteomes" id="UP001314169"/>
    </source>
</evidence>
<keyword evidence="1" id="KW-0430">Lectin</keyword>
<dbReference type="SUPFAM" id="SSF56436">
    <property type="entry name" value="C-type lectin-like"/>
    <property type="match status" value="1"/>
</dbReference>
<dbReference type="CDD" id="cd03590">
    <property type="entry name" value="CLECT_DC-SIGN_like"/>
    <property type="match status" value="1"/>
</dbReference>
<keyword evidence="2" id="KW-0472">Membrane</keyword>
<feature type="transmembrane region" description="Helical" evidence="2">
    <location>
        <begin position="17"/>
        <end position="40"/>
    </location>
</feature>
<name>A0ABN9ZZP4_PIPNA</name>
<evidence type="ECO:0000256" key="1">
    <source>
        <dbReference type="ARBA" id="ARBA00022734"/>
    </source>
</evidence>
<dbReference type="PROSITE" id="PS50041">
    <property type="entry name" value="C_TYPE_LECTIN_2"/>
    <property type="match status" value="1"/>
</dbReference>
<reference evidence="4" key="1">
    <citation type="submission" date="2023-12" db="EMBL/GenBank/DDBJ databases">
        <authorList>
            <person name="Brown T."/>
        </authorList>
    </citation>
    <scope>NUCLEOTIDE SEQUENCE</scope>
</reference>
<dbReference type="SMART" id="SM00034">
    <property type="entry name" value="CLECT"/>
    <property type="match status" value="1"/>
</dbReference>
<dbReference type="EMBL" id="OY882860">
    <property type="protein sequence ID" value="CAK6443721.1"/>
    <property type="molecule type" value="Genomic_DNA"/>
</dbReference>
<dbReference type="InterPro" id="IPR033989">
    <property type="entry name" value="CD209-like_CTLD"/>
</dbReference>
<organism evidence="4 5">
    <name type="scientific">Pipistrellus nathusii</name>
    <name type="common">Nathusius' pipistrelle</name>
    <dbReference type="NCBI Taxonomy" id="59473"/>
    <lineage>
        <taxon>Eukaryota</taxon>
        <taxon>Metazoa</taxon>
        <taxon>Chordata</taxon>
        <taxon>Craniata</taxon>
        <taxon>Vertebrata</taxon>
        <taxon>Euteleostomi</taxon>
        <taxon>Mammalia</taxon>
        <taxon>Eutheria</taxon>
        <taxon>Laurasiatheria</taxon>
        <taxon>Chiroptera</taxon>
        <taxon>Yangochiroptera</taxon>
        <taxon>Vespertilionidae</taxon>
        <taxon>Pipistrellus</taxon>
    </lineage>
</organism>
<evidence type="ECO:0000256" key="2">
    <source>
        <dbReference type="SAM" id="Phobius"/>
    </source>
</evidence>
<evidence type="ECO:0000259" key="3">
    <source>
        <dbReference type="PROSITE" id="PS50041"/>
    </source>
</evidence>
<dbReference type="InterPro" id="IPR016186">
    <property type="entry name" value="C-type_lectin-like/link_sf"/>
</dbReference>
<keyword evidence="2" id="KW-1133">Transmembrane helix</keyword>
<proteinExistence type="predicted"/>
<accession>A0ABN9ZZP4</accession>
<dbReference type="InterPro" id="IPR050111">
    <property type="entry name" value="C-type_lectin/snaclec_domain"/>
</dbReference>